<sequence>MPAFPEFPNELQASVEEGMVEAEPRTTNSVAEEKETKSLDEDVIKTKSFHIETDDEGIEEATPTLAPPMDSTAVVPPTSTVAMTKQDREINCIIDEITKSENKEEDVTLQ</sequence>
<name>A0ABR0PN69_GOSAR</name>
<protein>
    <submittedName>
        <fullName evidence="2">Uncharacterized protein</fullName>
    </submittedName>
</protein>
<evidence type="ECO:0000313" key="3">
    <source>
        <dbReference type="Proteomes" id="UP001358586"/>
    </source>
</evidence>
<organism evidence="2 3">
    <name type="scientific">Gossypium arboreum</name>
    <name type="common">Tree cotton</name>
    <name type="synonym">Gossypium nanking</name>
    <dbReference type="NCBI Taxonomy" id="29729"/>
    <lineage>
        <taxon>Eukaryota</taxon>
        <taxon>Viridiplantae</taxon>
        <taxon>Streptophyta</taxon>
        <taxon>Embryophyta</taxon>
        <taxon>Tracheophyta</taxon>
        <taxon>Spermatophyta</taxon>
        <taxon>Magnoliopsida</taxon>
        <taxon>eudicotyledons</taxon>
        <taxon>Gunneridae</taxon>
        <taxon>Pentapetalae</taxon>
        <taxon>rosids</taxon>
        <taxon>malvids</taxon>
        <taxon>Malvales</taxon>
        <taxon>Malvaceae</taxon>
        <taxon>Malvoideae</taxon>
        <taxon>Gossypium</taxon>
    </lineage>
</organism>
<feature type="region of interest" description="Disordered" evidence="1">
    <location>
        <begin position="15"/>
        <end position="38"/>
    </location>
</feature>
<gene>
    <name evidence="2" type="ORF">PVK06_020742</name>
</gene>
<comment type="caution">
    <text evidence="2">The sequence shown here is derived from an EMBL/GenBank/DDBJ whole genome shotgun (WGS) entry which is preliminary data.</text>
</comment>
<proteinExistence type="predicted"/>
<dbReference type="Proteomes" id="UP001358586">
    <property type="component" value="Chromosome 6"/>
</dbReference>
<reference evidence="2 3" key="1">
    <citation type="submission" date="2023-03" db="EMBL/GenBank/DDBJ databases">
        <title>WGS of Gossypium arboreum.</title>
        <authorList>
            <person name="Yu D."/>
        </authorList>
    </citation>
    <scope>NUCLEOTIDE SEQUENCE [LARGE SCALE GENOMIC DNA]</scope>
    <source>
        <tissue evidence="2">Leaf</tissue>
    </source>
</reference>
<evidence type="ECO:0000313" key="2">
    <source>
        <dbReference type="EMBL" id="KAK5825867.1"/>
    </source>
</evidence>
<keyword evidence="3" id="KW-1185">Reference proteome</keyword>
<evidence type="ECO:0000256" key="1">
    <source>
        <dbReference type="SAM" id="MobiDB-lite"/>
    </source>
</evidence>
<dbReference type="EMBL" id="JARKNE010000006">
    <property type="protein sequence ID" value="KAK5825867.1"/>
    <property type="molecule type" value="Genomic_DNA"/>
</dbReference>
<accession>A0ABR0PN69</accession>